<reference evidence="2" key="1">
    <citation type="submission" date="2020-07" db="EMBL/GenBank/DDBJ databases">
        <title>Ethylene signaling mediates host invasion by parasitic plants.</title>
        <authorList>
            <person name="Yoshida S."/>
        </authorList>
    </citation>
    <scope>NUCLEOTIDE SEQUENCE</scope>
    <source>
        <strain evidence="2">Okayama</strain>
    </source>
</reference>
<feature type="compositionally biased region" description="Polar residues" evidence="1">
    <location>
        <begin position="33"/>
        <end position="51"/>
    </location>
</feature>
<evidence type="ECO:0000313" key="3">
    <source>
        <dbReference type="Proteomes" id="UP000653305"/>
    </source>
</evidence>
<organism evidence="2 3">
    <name type="scientific">Phtheirospermum japonicum</name>
    <dbReference type="NCBI Taxonomy" id="374723"/>
    <lineage>
        <taxon>Eukaryota</taxon>
        <taxon>Viridiplantae</taxon>
        <taxon>Streptophyta</taxon>
        <taxon>Embryophyta</taxon>
        <taxon>Tracheophyta</taxon>
        <taxon>Spermatophyta</taxon>
        <taxon>Magnoliopsida</taxon>
        <taxon>eudicotyledons</taxon>
        <taxon>Gunneridae</taxon>
        <taxon>Pentapetalae</taxon>
        <taxon>asterids</taxon>
        <taxon>lamiids</taxon>
        <taxon>Lamiales</taxon>
        <taxon>Orobanchaceae</taxon>
        <taxon>Orobanchaceae incertae sedis</taxon>
        <taxon>Phtheirospermum</taxon>
    </lineage>
</organism>
<dbReference type="OrthoDB" id="10430835at2759"/>
<feature type="region of interest" description="Disordered" evidence="1">
    <location>
        <begin position="32"/>
        <end position="51"/>
    </location>
</feature>
<keyword evidence="3" id="KW-1185">Reference proteome</keyword>
<dbReference type="EMBL" id="BMAC01000610">
    <property type="protein sequence ID" value="GFQ00117.1"/>
    <property type="molecule type" value="Genomic_DNA"/>
</dbReference>
<dbReference type="AlphaFoldDB" id="A0A830CLE8"/>
<dbReference type="Proteomes" id="UP000653305">
    <property type="component" value="Unassembled WGS sequence"/>
</dbReference>
<protein>
    <submittedName>
        <fullName evidence="2">Uncharacterized protein</fullName>
    </submittedName>
</protein>
<proteinExistence type="predicted"/>
<evidence type="ECO:0000313" key="2">
    <source>
        <dbReference type="EMBL" id="GFQ00117.1"/>
    </source>
</evidence>
<accession>A0A830CLE8</accession>
<sequence length="51" mass="5665">MRVELLRASVPHTDESQKKMLLNFVQRSMPVTGFNNHGGNSGQINPESVRG</sequence>
<evidence type="ECO:0000256" key="1">
    <source>
        <dbReference type="SAM" id="MobiDB-lite"/>
    </source>
</evidence>
<gene>
    <name evidence="2" type="ORF">PHJA_002155700</name>
</gene>
<comment type="caution">
    <text evidence="2">The sequence shown here is derived from an EMBL/GenBank/DDBJ whole genome shotgun (WGS) entry which is preliminary data.</text>
</comment>
<name>A0A830CLE8_9LAMI</name>